<accession>A0A1M6MV21</accession>
<protein>
    <submittedName>
        <fullName evidence="1">Uncharacterized protein</fullName>
    </submittedName>
</protein>
<dbReference type="RefSeq" id="WP_073108122.1">
    <property type="nucleotide sequence ID" value="NZ_FQZY01000020.1"/>
</dbReference>
<evidence type="ECO:0000313" key="1">
    <source>
        <dbReference type="EMBL" id="SHJ87321.1"/>
    </source>
</evidence>
<dbReference type="AlphaFoldDB" id="A0A1M6MV21"/>
<organism evidence="1 2">
    <name type="scientific">Hespellia stercorisuis DSM 15480</name>
    <dbReference type="NCBI Taxonomy" id="1121950"/>
    <lineage>
        <taxon>Bacteria</taxon>
        <taxon>Bacillati</taxon>
        <taxon>Bacillota</taxon>
        <taxon>Clostridia</taxon>
        <taxon>Lachnospirales</taxon>
        <taxon>Lachnospiraceae</taxon>
        <taxon>Hespellia</taxon>
    </lineage>
</organism>
<dbReference type="EMBL" id="FQZY01000020">
    <property type="protein sequence ID" value="SHJ87321.1"/>
    <property type="molecule type" value="Genomic_DNA"/>
</dbReference>
<gene>
    <name evidence="1" type="ORF">SAMN02745243_01609</name>
</gene>
<dbReference type="OrthoDB" id="1914550at2"/>
<reference evidence="1 2" key="1">
    <citation type="submission" date="2016-11" db="EMBL/GenBank/DDBJ databases">
        <authorList>
            <person name="Jaros S."/>
            <person name="Januszkiewicz K."/>
            <person name="Wedrychowicz H."/>
        </authorList>
    </citation>
    <scope>NUCLEOTIDE SEQUENCE [LARGE SCALE GENOMIC DNA]</scope>
    <source>
        <strain evidence="1 2">DSM 15480</strain>
    </source>
</reference>
<dbReference type="STRING" id="1121950.SAMN02745243_01609"/>
<keyword evidence="2" id="KW-1185">Reference proteome</keyword>
<sequence>MDKKDPTQTYEERMKRFYHYMDTKGMNEEWIETCYGDLRVTIEALADYRDIIKAKLEENQWDGFQRAAWECRMAKLEQIQRRLETSIGYDRDIQMIICQKGKGKQTDIGEDALNLLMSRGAK</sequence>
<dbReference type="Proteomes" id="UP000184301">
    <property type="component" value="Unassembled WGS sequence"/>
</dbReference>
<name>A0A1M6MV21_9FIRM</name>
<evidence type="ECO:0000313" key="2">
    <source>
        <dbReference type="Proteomes" id="UP000184301"/>
    </source>
</evidence>
<proteinExistence type="predicted"/>